<proteinExistence type="predicted"/>
<accession>A0A4R4D2S5</accession>
<protein>
    <recommendedName>
        <fullName evidence="4">DUF1640 domain-containing protein</fullName>
    </recommendedName>
</protein>
<gene>
    <name evidence="2" type="ORF">EXY23_25055</name>
</gene>
<keyword evidence="1" id="KW-0472">Membrane</keyword>
<dbReference type="Gene3D" id="1.20.58.130">
    <property type="match status" value="1"/>
</dbReference>
<comment type="caution">
    <text evidence="2">The sequence shown here is derived from an EMBL/GenBank/DDBJ whole genome shotgun (WGS) entry which is preliminary data.</text>
</comment>
<organism evidence="2 3">
    <name type="scientific">Roseicella aquatilis</name>
    <dbReference type="NCBI Taxonomy" id="2527868"/>
    <lineage>
        <taxon>Bacteria</taxon>
        <taxon>Pseudomonadati</taxon>
        <taxon>Pseudomonadota</taxon>
        <taxon>Alphaproteobacteria</taxon>
        <taxon>Acetobacterales</taxon>
        <taxon>Roseomonadaceae</taxon>
        <taxon>Roseicella</taxon>
    </lineage>
</organism>
<evidence type="ECO:0000313" key="2">
    <source>
        <dbReference type="EMBL" id="TCZ53171.1"/>
    </source>
</evidence>
<dbReference type="RefSeq" id="WP_132296553.1">
    <property type="nucleotide sequence ID" value="NZ_SKBM01000041.1"/>
</dbReference>
<sequence length="121" mass="13115">MTAFFRPTVLRDTLIARGASREEAERLSDAMAAFEGDVATKADLAGVQQEVALLRRDLDTAKIELRGEIQQQATTLRAEMQQMGAGLRDEMKTLKLWVAIGALGLVGTAVNLGAVTGRMLR</sequence>
<name>A0A4R4D2S5_9PROT</name>
<dbReference type="Proteomes" id="UP000295023">
    <property type="component" value="Unassembled WGS sequence"/>
</dbReference>
<dbReference type="EMBL" id="SKBM01000041">
    <property type="protein sequence ID" value="TCZ53171.1"/>
    <property type="molecule type" value="Genomic_DNA"/>
</dbReference>
<keyword evidence="1" id="KW-0812">Transmembrane</keyword>
<evidence type="ECO:0000313" key="3">
    <source>
        <dbReference type="Proteomes" id="UP000295023"/>
    </source>
</evidence>
<feature type="transmembrane region" description="Helical" evidence="1">
    <location>
        <begin position="96"/>
        <end position="115"/>
    </location>
</feature>
<evidence type="ECO:0000256" key="1">
    <source>
        <dbReference type="SAM" id="Phobius"/>
    </source>
</evidence>
<dbReference type="AlphaFoldDB" id="A0A4R4D2S5"/>
<keyword evidence="1" id="KW-1133">Transmembrane helix</keyword>
<reference evidence="2 3" key="1">
    <citation type="submission" date="2019-03" db="EMBL/GenBank/DDBJ databases">
        <title>Paracraurococcus aquatilis NE82 genome sequence.</title>
        <authorList>
            <person name="Zhao Y."/>
            <person name="Du Z."/>
        </authorList>
    </citation>
    <scope>NUCLEOTIDE SEQUENCE [LARGE SCALE GENOMIC DNA]</scope>
    <source>
        <strain evidence="2 3">NE82</strain>
    </source>
</reference>
<evidence type="ECO:0008006" key="4">
    <source>
        <dbReference type="Google" id="ProtNLM"/>
    </source>
</evidence>
<keyword evidence="3" id="KW-1185">Reference proteome</keyword>